<dbReference type="Gene3D" id="2.170.130.10">
    <property type="entry name" value="TonB-dependent receptor, plug domain"/>
    <property type="match status" value="1"/>
</dbReference>
<dbReference type="SUPFAM" id="SSF56935">
    <property type="entry name" value="Porins"/>
    <property type="match status" value="1"/>
</dbReference>
<evidence type="ECO:0000256" key="9">
    <source>
        <dbReference type="ARBA" id="ARBA00023237"/>
    </source>
</evidence>
<dbReference type="RefSeq" id="WP_106928405.1">
    <property type="nucleotide sequence ID" value="NZ_PYFT01000001.1"/>
</dbReference>
<dbReference type="PROSITE" id="PS51257">
    <property type="entry name" value="PROKAR_LIPOPROTEIN"/>
    <property type="match status" value="1"/>
</dbReference>
<evidence type="ECO:0000259" key="14">
    <source>
        <dbReference type="Pfam" id="PF07715"/>
    </source>
</evidence>
<sequence length="770" mass="86654">MRFILHCTVIFSLFLGCSLSVVAQNQYTISGTIRADDTSENLIGAAAFITGTTIGATTNNYGFYTFRVAPGTYTLQFSYVGYETITRQITVSRNVRLNLTLPLAGNQLKEVVIEGGSLQEKFAGAQMSIEQLTTREAKLLPALFGEVDILKTLQLKPGVQSGGEGTSGLYVRGGGPDQNLFLLDDATVYNASHLFGFFSVFNSDAIRSVDLYKGGFPAQFGGRLSSVVDVKLREGDNQKFSATGGIGLIASRLTLEGPIKKGKSSFIISGRRTYVDVFTRLANRANEDKEDYNPIPDYYFYDLNAKATFNLTPKDNVYLSGYLGNDIFGFRNSGFKFDFGWGNKVASLRWNHAFSSRLFANTTLSTSSYKYTITNKLDIFSFNLRSDIQDYTVKTDLDYLPGNAHKIKMGVHYTYHKFLVGRFQAGAEDNSFSFGAGSRYRGSEYGVYLADDWQPTPAWSFQYGLRLSGFFNQGAGFNALEPRAAVRYSLSENTALKASFTSMRQYIHLVSNSGASLPTDIWYPSNKTVKPQRSTQVALGWSHLFKGGQYLFTHEIYYKWMKNQVDFRDGAQLFVNDNLDEEFLFGRGDSYGSEFYLEKKSGRTTGWLGYTLSWSNRKFAGINNGRRFPTRADRRHDITAVLMHQLAKRWQVTGTWVYGTGNAYSIPVGRFGLQGPPGEDVSVVPVYLDRNQFRLASYHRMDLGAVYKLRPRRGESDLTFSVYNAYNRRNPYFVYFDEVKNAETDQTQEYKAKQVSLFPVIPSVTYNFKF</sequence>
<evidence type="ECO:0000256" key="6">
    <source>
        <dbReference type="ARBA" id="ARBA00023077"/>
    </source>
</evidence>
<evidence type="ECO:0000256" key="12">
    <source>
        <dbReference type="SAM" id="SignalP"/>
    </source>
</evidence>
<evidence type="ECO:0000256" key="5">
    <source>
        <dbReference type="ARBA" id="ARBA00022729"/>
    </source>
</evidence>
<accession>A0A2T2YDR9</accession>
<dbReference type="AlphaFoldDB" id="A0A2T2YDR9"/>
<evidence type="ECO:0000256" key="1">
    <source>
        <dbReference type="ARBA" id="ARBA00004571"/>
    </source>
</evidence>
<evidence type="ECO:0000256" key="3">
    <source>
        <dbReference type="ARBA" id="ARBA00022452"/>
    </source>
</evidence>
<evidence type="ECO:0000256" key="8">
    <source>
        <dbReference type="ARBA" id="ARBA00023170"/>
    </source>
</evidence>
<evidence type="ECO:0000259" key="13">
    <source>
        <dbReference type="Pfam" id="PF00593"/>
    </source>
</evidence>
<keyword evidence="9 10" id="KW-0998">Cell outer membrane</keyword>
<dbReference type="InterPro" id="IPR039426">
    <property type="entry name" value="TonB-dep_rcpt-like"/>
</dbReference>
<keyword evidence="2 10" id="KW-0813">Transport</keyword>
<keyword evidence="3 10" id="KW-1134">Transmembrane beta strand</keyword>
<dbReference type="Pfam" id="PF13715">
    <property type="entry name" value="CarbopepD_reg_2"/>
    <property type="match status" value="1"/>
</dbReference>
<dbReference type="Pfam" id="PF00593">
    <property type="entry name" value="TonB_dep_Rec_b-barrel"/>
    <property type="match status" value="1"/>
</dbReference>
<feature type="domain" description="TonB-dependent receptor plug" evidence="14">
    <location>
        <begin position="146"/>
        <end position="223"/>
    </location>
</feature>
<protein>
    <submittedName>
        <fullName evidence="15">TonB-dependent receptor</fullName>
    </submittedName>
</protein>
<dbReference type="PANTHER" id="PTHR30069">
    <property type="entry name" value="TONB-DEPENDENT OUTER MEMBRANE RECEPTOR"/>
    <property type="match status" value="1"/>
</dbReference>
<evidence type="ECO:0000256" key="10">
    <source>
        <dbReference type="PROSITE-ProRule" id="PRU01360"/>
    </source>
</evidence>
<dbReference type="PANTHER" id="PTHR30069:SF29">
    <property type="entry name" value="HEMOGLOBIN AND HEMOGLOBIN-HAPTOGLOBIN-BINDING PROTEIN 1-RELATED"/>
    <property type="match status" value="1"/>
</dbReference>
<evidence type="ECO:0000256" key="4">
    <source>
        <dbReference type="ARBA" id="ARBA00022692"/>
    </source>
</evidence>
<proteinExistence type="inferred from homology"/>
<comment type="similarity">
    <text evidence="10 11">Belongs to the TonB-dependent receptor family.</text>
</comment>
<dbReference type="Gene3D" id="2.40.170.20">
    <property type="entry name" value="TonB-dependent receptor, beta-barrel domain"/>
    <property type="match status" value="1"/>
</dbReference>
<dbReference type="InterPro" id="IPR036942">
    <property type="entry name" value="Beta-barrel_TonB_sf"/>
</dbReference>
<evidence type="ECO:0000256" key="11">
    <source>
        <dbReference type="RuleBase" id="RU003357"/>
    </source>
</evidence>
<dbReference type="EMBL" id="PYFT01000001">
    <property type="protein sequence ID" value="PSR53608.1"/>
    <property type="molecule type" value="Genomic_DNA"/>
</dbReference>
<dbReference type="GO" id="GO:0015344">
    <property type="term" value="F:siderophore uptake transmembrane transporter activity"/>
    <property type="evidence" value="ECO:0007669"/>
    <property type="project" value="TreeGrafter"/>
</dbReference>
<keyword evidence="16" id="KW-1185">Reference proteome</keyword>
<keyword evidence="5 12" id="KW-0732">Signal</keyword>
<dbReference type="InterPro" id="IPR000531">
    <property type="entry name" value="Beta-barrel_TonB"/>
</dbReference>
<feature type="domain" description="TonB-dependent receptor-like beta-barrel" evidence="13">
    <location>
        <begin position="296"/>
        <end position="724"/>
    </location>
</feature>
<feature type="chain" id="PRO_5015777814" evidence="12">
    <location>
        <begin position="24"/>
        <end position="770"/>
    </location>
</feature>
<dbReference type="GO" id="GO:0009279">
    <property type="term" value="C:cell outer membrane"/>
    <property type="evidence" value="ECO:0007669"/>
    <property type="project" value="UniProtKB-SubCell"/>
</dbReference>
<keyword evidence="4 10" id="KW-0812">Transmembrane</keyword>
<name>A0A2T2YDR9_9BACT</name>
<dbReference type="InterPro" id="IPR012910">
    <property type="entry name" value="Plug_dom"/>
</dbReference>
<dbReference type="Proteomes" id="UP000240357">
    <property type="component" value="Unassembled WGS sequence"/>
</dbReference>
<dbReference type="Gene3D" id="2.60.40.1120">
    <property type="entry name" value="Carboxypeptidase-like, regulatory domain"/>
    <property type="match status" value="1"/>
</dbReference>
<organism evidence="15 16">
    <name type="scientific">Adhaeribacter arboris</name>
    <dbReference type="NCBI Taxonomy" id="2072846"/>
    <lineage>
        <taxon>Bacteria</taxon>
        <taxon>Pseudomonadati</taxon>
        <taxon>Bacteroidota</taxon>
        <taxon>Cytophagia</taxon>
        <taxon>Cytophagales</taxon>
        <taxon>Hymenobacteraceae</taxon>
        <taxon>Adhaeribacter</taxon>
    </lineage>
</organism>
<keyword evidence="7 10" id="KW-0472">Membrane</keyword>
<evidence type="ECO:0000256" key="7">
    <source>
        <dbReference type="ARBA" id="ARBA00023136"/>
    </source>
</evidence>
<keyword evidence="8 15" id="KW-0675">Receptor</keyword>
<dbReference type="InterPro" id="IPR008969">
    <property type="entry name" value="CarboxyPept-like_regulatory"/>
</dbReference>
<dbReference type="SUPFAM" id="SSF49464">
    <property type="entry name" value="Carboxypeptidase regulatory domain-like"/>
    <property type="match status" value="1"/>
</dbReference>
<dbReference type="GO" id="GO:0044718">
    <property type="term" value="P:siderophore transmembrane transport"/>
    <property type="evidence" value="ECO:0007669"/>
    <property type="project" value="TreeGrafter"/>
</dbReference>
<gene>
    <name evidence="15" type="ORF">AHMF7605_08755</name>
</gene>
<dbReference type="Pfam" id="PF07715">
    <property type="entry name" value="Plug"/>
    <property type="match status" value="1"/>
</dbReference>
<keyword evidence="6 11" id="KW-0798">TonB box</keyword>
<comment type="subcellular location">
    <subcellularLocation>
        <location evidence="1 10">Cell outer membrane</location>
        <topology evidence="1 10">Multi-pass membrane protein</topology>
    </subcellularLocation>
</comment>
<evidence type="ECO:0000313" key="16">
    <source>
        <dbReference type="Proteomes" id="UP000240357"/>
    </source>
</evidence>
<dbReference type="InterPro" id="IPR037066">
    <property type="entry name" value="Plug_dom_sf"/>
</dbReference>
<feature type="signal peptide" evidence="12">
    <location>
        <begin position="1"/>
        <end position="23"/>
    </location>
</feature>
<dbReference type="PROSITE" id="PS52016">
    <property type="entry name" value="TONB_DEPENDENT_REC_3"/>
    <property type="match status" value="1"/>
</dbReference>
<reference evidence="15 16" key="1">
    <citation type="submission" date="2018-03" db="EMBL/GenBank/DDBJ databases">
        <title>Adhaeribacter sp. HMF7605 Genome sequencing and assembly.</title>
        <authorList>
            <person name="Kang H."/>
            <person name="Kang J."/>
            <person name="Cha I."/>
            <person name="Kim H."/>
            <person name="Joh K."/>
        </authorList>
    </citation>
    <scope>NUCLEOTIDE SEQUENCE [LARGE SCALE GENOMIC DNA]</scope>
    <source>
        <strain evidence="15 16">HMF7605</strain>
    </source>
</reference>
<evidence type="ECO:0000256" key="2">
    <source>
        <dbReference type="ARBA" id="ARBA00022448"/>
    </source>
</evidence>
<dbReference type="OrthoDB" id="9758870at2"/>
<evidence type="ECO:0000313" key="15">
    <source>
        <dbReference type="EMBL" id="PSR53608.1"/>
    </source>
</evidence>
<comment type="caution">
    <text evidence="15">The sequence shown here is derived from an EMBL/GenBank/DDBJ whole genome shotgun (WGS) entry which is preliminary data.</text>
</comment>